<dbReference type="AlphaFoldDB" id="A0A7W5FME7"/>
<dbReference type="Proteomes" id="UP000570361">
    <property type="component" value="Unassembled WGS sequence"/>
</dbReference>
<reference evidence="1 2" key="1">
    <citation type="submission" date="2020-08" db="EMBL/GenBank/DDBJ databases">
        <title>Genomic Encyclopedia of Type Strains, Phase III (KMG-III): the genomes of soil and plant-associated and newly described type strains.</title>
        <authorList>
            <person name="Whitman W."/>
        </authorList>
    </citation>
    <scope>NUCLEOTIDE SEQUENCE [LARGE SCALE GENOMIC DNA]</scope>
    <source>
        <strain evidence="1 2">CECT 5862</strain>
    </source>
</reference>
<proteinExistence type="predicted"/>
<dbReference type="EMBL" id="JACHXK010000003">
    <property type="protein sequence ID" value="MBB3110007.1"/>
    <property type="molecule type" value="Genomic_DNA"/>
</dbReference>
<accession>A0A7W5FME7</accession>
<name>A0A7W5FME7_9BACL</name>
<gene>
    <name evidence="1" type="ORF">FHS18_002070</name>
</gene>
<sequence>MNQTGQEEEQVMVAGSPDAMNHAIMSLLPRMDEV</sequence>
<evidence type="ECO:0000313" key="2">
    <source>
        <dbReference type="Proteomes" id="UP000570361"/>
    </source>
</evidence>
<organism evidence="1 2">
    <name type="scientific">Paenibacillus phyllosphaerae</name>
    <dbReference type="NCBI Taxonomy" id="274593"/>
    <lineage>
        <taxon>Bacteria</taxon>
        <taxon>Bacillati</taxon>
        <taxon>Bacillota</taxon>
        <taxon>Bacilli</taxon>
        <taxon>Bacillales</taxon>
        <taxon>Paenibacillaceae</taxon>
        <taxon>Paenibacillus</taxon>
    </lineage>
</organism>
<keyword evidence="2" id="KW-1185">Reference proteome</keyword>
<protein>
    <submittedName>
        <fullName evidence="1">Uncharacterized protein</fullName>
    </submittedName>
</protein>
<comment type="caution">
    <text evidence="1">The sequence shown here is derived from an EMBL/GenBank/DDBJ whole genome shotgun (WGS) entry which is preliminary data.</text>
</comment>
<evidence type="ECO:0000313" key="1">
    <source>
        <dbReference type="EMBL" id="MBB3110007.1"/>
    </source>
</evidence>